<feature type="domain" description="GGDEF" evidence="3">
    <location>
        <begin position="994"/>
        <end position="1127"/>
    </location>
</feature>
<dbReference type="Pfam" id="PF00990">
    <property type="entry name" value="GGDEF"/>
    <property type="match status" value="1"/>
</dbReference>
<dbReference type="Pfam" id="PF00563">
    <property type="entry name" value="EAL"/>
    <property type="match status" value="1"/>
</dbReference>
<dbReference type="InterPro" id="IPR029787">
    <property type="entry name" value="Nucleotide_cyclase"/>
</dbReference>
<proteinExistence type="predicted"/>
<dbReference type="SMART" id="SM00267">
    <property type="entry name" value="GGDEF"/>
    <property type="match status" value="1"/>
</dbReference>
<dbReference type="Gene3D" id="2.60.40.10">
    <property type="entry name" value="Immunoglobulins"/>
    <property type="match status" value="1"/>
</dbReference>
<feature type="domain" description="EAL" evidence="2">
    <location>
        <begin position="1136"/>
        <end position="1388"/>
    </location>
</feature>
<dbReference type="PROSITE" id="PS50883">
    <property type="entry name" value="EAL"/>
    <property type="match status" value="1"/>
</dbReference>
<dbReference type="PANTHER" id="PTHR44757">
    <property type="entry name" value="DIGUANYLATE CYCLASE DGCP"/>
    <property type="match status" value="1"/>
</dbReference>
<dbReference type="InterPro" id="IPR043128">
    <property type="entry name" value="Rev_trsase/Diguanyl_cyclase"/>
</dbReference>
<dbReference type="SUPFAM" id="SSF141868">
    <property type="entry name" value="EAL domain-like"/>
    <property type="match status" value="1"/>
</dbReference>
<protein>
    <submittedName>
        <fullName evidence="4">EAL domain-containing protein</fullName>
    </submittedName>
</protein>
<evidence type="ECO:0000256" key="1">
    <source>
        <dbReference type="SAM" id="SignalP"/>
    </source>
</evidence>
<keyword evidence="5" id="KW-1185">Reference proteome</keyword>
<dbReference type="InterPro" id="IPR015943">
    <property type="entry name" value="WD40/YVTN_repeat-like_dom_sf"/>
</dbReference>
<feature type="signal peptide" evidence="1">
    <location>
        <begin position="1"/>
        <end position="18"/>
    </location>
</feature>
<organism evidence="4 5">
    <name type="scientific">Alteromonas aquimaris</name>
    <dbReference type="NCBI Taxonomy" id="2998417"/>
    <lineage>
        <taxon>Bacteria</taxon>
        <taxon>Pseudomonadati</taxon>
        <taxon>Pseudomonadota</taxon>
        <taxon>Gammaproteobacteria</taxon>
        <taxon>Alteromonadales</taxon>
        <taxon>Alteromonadaceae</taxon>
        <taxon>Alteromonas/Salinimonas group</taxon>
        <taxon>Alteromonas</taxon>
    </lineage>
</organism>
<reference evidence="4" key="1">
    <citation type="submission" date="2022-11" db="EMBL/GenBank/DDBJ databases">
        <title>Alteromonas sp. nov., isolated from sea water of the Qingdao.</title>
        <authorList>
            <person name="Wang Q."/>
        </authorList>
    </citation>
    <scope>NUCLEOTIDE SEQUENCE</scope>
    <source>
        <strain evidence="4">ASW11-7</strain>
    </source>
</reference>
<dbReference type="SUPFAM" id="SSF50998">
    <property type="entry name" value="Quinoprotein alcohol dehydrogenase-like"/>
    <property type="match status" value="2"/>
</dbReference>
<dbReference type="CDD" id="cd01949">
    <property type="entry name" value="GGDEF"/>
    <property type="match status" value="1"/>
</dbReference>
<dbReference type="NCBIfam" id="TIGR00254">
    <property type="entry name" value="GGDEF"/>
    <property type="match status" value="1"/>
</dbReference>
<dbReference type="PROSITE" id="PS50887">
    <property type="entry name" value="GGDEF"/>
    <property type="match status" value="1"/>
</dbReference>
<dbReference type="RefSeq" id="WP_265616928.1">
    <property type="nucleotide sequence ID" value="NZ_JAPFRD010000009.1"/>
</dbReference>
<dbReference type="InterPro" id="IPR000160">
    <property type="entry name" value="GGDEF_dom"/>
</dbReference>
<dbReference type="InterPro" id="IPR052155">
    <property type="entry name" value="Biofilm_reg_signaling"/>
</dbReference>
<feature type="chain" id="PRO_5047176141" evidence="1">
    <location>
        <begin position="19"/>
        <end position="1388"/>
    </location>
</feature>
<dbReference type="CDD" id="cd01948">
    <property type="entry name" value="EAL"/>
    <property type="match status" value="1"/>
</dbReference>
<dbReference type="SUPFAM" id="SSF55785">
    <property type="entry name" value="PYP-like sensor domain (PAS domain)"/>
    <property type="match status" value="1"/>
</dbReference>
<dbReference type="SUPFAM" id="SSF55073">
    <property type="entry name" value="Nucleotide cyclase"/>
    <property type="match status" value="1"/>
</dbReference>
<evidence type="ECO:0000259" key="3">
    <source>
        <dbReference type="PROSITE" id="PS50887"/>
    </source>
</evidence>
<dbReference type="InterPro" id="IPR035919">
    <property type="entry name" value="EAL_sf"/>
</dbReference>
<dbReference type="InterPro" id="IPR011047">
    <property type="entry name" value="Quinoprotein_ADH-like_sf"/>
</dbReference>
<accession>A0ABT3P642</accession>
<gene>
    <name evidence="4" type="ORF">OPS25_06985</name>
</gene>
<dbReference type="Gene3D" id="3.30.450.20">
    <property type="entry name" value="PAS domain"/>
    <property type="match status" value="1"/>
</dbReference>
<dbReference type="SMART" id="SM00052">
    <property type="entry name" value="EAL"/>
    <property type="match status" value="1"/>
</dbReference>
<dbReference type="PANTHER" id="PTHR44757:SF2">
    <property type="entry name" value="BIOFILM ARCHITECTURE MAINTENANCE PROTEIN MBAA"/>
    <property type="match status" value="1"/>
</dbReference>
<comment type="caution">
    <text evidence="4">The sequence shown here is derived from an EMBL/GenBank/DDBJ whole genome shotgun (WGS) entry which is preliminary data.</text>
</comment>
<dbReference type="Gene3D" id="3.20.20.450">
    <property type="entry name" value="EAL domain"/>
    <property type="match status" value="1"/>
</dbReference>
<dbReference type="InterPro" id="IPR013783">
    <property type="entry name" value="Ig-like_fold"/>
</dbReference>
<dbReference type="Gene3D" id="2.130.10.10">
    <property type="entry name" value="YVTN repeat-like/Quinoprotein amine dehydrogenase"/>
    <property type="match status" value="2"/>
</dbReference>
<dbReference type="EMBL" id="JAPFRD010000009">
    <property type="protein sequence ID" value="MCW8108235.1"/>
    <property type="molecule type" value="Genomic_DNA"/>
</dbReference>
<sequence length="1388" mass="156965">MKYGVILLILTFWGHLLAAEPAVSNPTFKYLSSKHGLSQDTVNKVVIDQDGFVWLATDGGLNRWDGYRNEVIAGPNNVFVNASITTLFVDSANNLWISTAGNGVFRYNLSANKIESVIQRPYNDSPEWIQPATHFFESDQHDMIIALAEEVIRYRPEDQHVSLLYRLPERDREEVQSIRVASLYHSILWVGATHKLVAIDLKDSTPAEKHINYLGETAPTIDNINVKHFLLDEKKQFWIGTVEGLFVVDMKSLVRYVHQNDAAEPEFDMVSIDLNIWDQVEVSEGLFWLGTNLGLVKLLKEEGEWRWTHLLEPDNEKLILSNTSITSLTIDAGGNLWLGSVNGGALYWSPKTMSIKSLQNAVNAQPILSDNAIWSFWQQDNDILWIGTENGLTRLNLTNNASDFFLTSDDKKFYKSVKINRIFPASEDKLIIQTSDSLKLFDPSAHSLSLPPTQDKQTAQVFENFGYGAGRDKQGRIYFISDAYYRYDPSEQLLETLPLPENLFDPSFGVTFLNEHSFYDGEIFLSTLDGLWLIDTENFTTRKVFNFTQSQTNNDAAISSYAISKGKLWVAFPRYGIYGLDANTFAIKNKLDAKNLLLSNIVYGLTADEEGNLWFGSHSGLHHYSIAKNLIKNYRYGQELAVSEFNEGAAVKLTDERLAFGSTNGMLLFDPQKILTYSEDNRYSMPLAITSVELDSRVLPTSMNNLSGSHFDLHYTDFGMTINFSANLTSLAGDLSFRYRLVRNNKVVSEGVTREPRITFGFLSAGDYRFEVSPDKQHADYTLLPAAITFDMPHAPFRSPVAIGSFIFLGILLAILYLQHRHNQILQLNRAQKQVRLFGEAFKQTRDWVVIFDAKKQPLAINPAFESIFGLSSRKDLSKQFQGLYKQFPSLKSEFDQRLNNLSPGAYLKEDGQIAGIDGQRFDVLVDITAVGDDKHPDKVDHYLMVFSDISIQKDAERKLIKIANYDALTGLVNRNLLLDRLERAIAFAQNHATKVAVLFVDLDRFKGINDSLGHDYGDKLLMVVANRMLNIASEHDTVARLGGDEFVIVLERVTGVEAISPIVSNLIEAVETPIAIGKEVLRVSCSVGISFYPEDAVSSIELLKQADVAMYTAKKDTLSGFAFYTHEMNEAAKNRLQLENLVKLAWQEQGFFNHYQPIVNTLVGKTEGVELLMRCRIQSTTIDPDDFIPVLEQLRYIIDATRLSMERGLEDLKSWYDQGFNGYMSVNLSALHFKTEFDLDGVLQMLQEFDLPVAALRFEITENVLIDNADDALRQIRRFHDAGFVMSLDDFGTGYSSLSYLKKFPLNVLKIDKSFVDDVSEDNNEHALVMATINLAHKLNLKCVAEGIETEFQAQYLAENWCVAQQGYYYSEPVAAHEVPELLFRQW</sequence>
<name>A0ABT3P642_9ALTE</name>
<dbReference type="InterPro" id="IPR035965">
    <property type="entry name" value="PAS-like_dom_sf"/>
</dbReference>
<dbReference type="Proteomes" id="UP001142810">
    <property type="component" value="Unassembled WGS sequence"/>
</dbReference>
<dbReference type="Gene3D" id="3.30.70.270">
    <property type="match status" value="1"/>
</dbReference>
<dbReference type="InterPro" id="IPR001633">
    <property type="entry name" value="EAL_dom"/>
</dbReference>
<evidence type="ECO:0000313" key="4">
    <source>
        <dbReference type="EMBL" id="MCW8108235.1"/>
    </source>
</evidence>
<evidence type="ECO:0000259" key="2">
    <source>
        <dbReference type="PROSITE" id="PS50883"/>
    </source>
</evidence>
<evidence type="ECO:0000313" key="5">
    <source>
        <dbReference type="Proteomes" id="UP001142810"/>
    </source>
</evidence>
<keyword evidence="1" id="KW-0732">Signal</keyword>